<sequence length="54" mass="6361">MLLVLRLIIRYWRTVLSVCVYFWSVSVKLTHLFKVVKTEAISLAGYETNDGYYT</sequence>
<name>A0A0E9WQ16_ANGAN</name>
<proteinExistence type="predicted"/>
<protein>
    <submittedName>
        <fullName evidence="1">Uncharacterized protein</fullName>
    </submittedName>
</protein>
<reference evidence="1" key="1">
    <citation type="submission" date="2014-11" db="EMBL/GenBank/DDBJ databases">
        <authorList>
            <person name="Amaro Gonzalez C."/>
        </authorList>
    </citation>
    <scope>NUCLEOTIDE SEQUENCE</scope>
</reference>
<accession>A0A0E9WQ16</accession>
<organism evidence="1">
    <name type="scientific">Anguilla anguilla</name>
    <name type="common">European freshwater eel</name>
    <name type="synonym">Muraena anguilla</name>
    <dbReference type="NCBI Taxonomy" id="7936"/>
    <lineage>
        <taxon>Eukaryota</taxon>
        <taxon>Metazoa</taxon>
        <taxon>Chordata</taxon>
        <taxon>Craniata</taxon>
        <taxon>Vertebrata</taxon>
        <taxon>Euteleostomi</taxon>
        <taxon>Actinopterygii</taxon>
        <taxon>Neopterygii</taxon>
        <taxon>Teleostei</taxon>
        <taxon>Anguilliformes</taxon>
        <taxon>Anguillidae</taxon>
        <taxon>Anguilla</taxon>
    </lineage>
</organism>
<dbReference type="AlphaFoldDB" id="A0A0E9WQ16"/>
<dbReference type="EMBL" id="GBXM01016125">
    <property type="protein sequence ID" value="JAH92452.1"/>
    <property type="molecule type" value="Transcribed_RNA"/>
</dbReference>
<reference evidence="1" key="2">
    <citation type="journal article" date="2015" name="Fish Shellfish Immunol.">
        <title>Early steps in the European eel (Anguilla anguilla)-Vibrio vulnificus interaction in the gills: Role of the RtxA13 toxin.</title>
        <authorList>
            <person name="Callol A."/>
            <person name="Pajuelo D."/>
            <person name="Ebbesson L."/>
            <person name="Teles M."/>
            <person name="MacKenzie S."/>
            <person name="Amaro C."/>
        </authorList>
    </citation>
    <scope>NUCLEOTIDE SEQUENCE</scope>
</reference>
<evidence type="ECO:0000313" key="1">
    <source>
        <dbReference type="EMBL" id="JAH92452.1"/>
    </source>
</evidence>